<dbReference type="OrthoDB" id="5432744at2"/>
<dbReference type="Proteomes" id="UP000324159">
    <property type="component" value="Unassembled WGS sequence"/>
</dbReference>
<keyword evidence="1" id="KW-0812">Transmembrane</keyword>
<dbReference type="InterPro" id="IPR036280">
    <property type="entry name" value="Multihaem_cyt_sf"/>
</dbReference>
<dbReference type="EMBL" id="VNIB01000011">
    <property type="protein sequence ID" value="TYO97142.1"/>
    <property type="molecule type" value="Genomic_DNA"/>
</dbReference>
<dbReference type="RefSeq" id="WP_148896535.1">
    <property type="nucleotide sequence ID" value="NZ_VNIB01000011.1"/>
</dbReference>
<keyword evidence="1" id="KW-1133">Transmembrane helix</keyword>
<name>A0A5D3WJZ2_9BACT</name>
<proteinExistence type="predicted"/>
<gene>
    <name evidence="2" type="ORF">EDC39_11172</name>
</gene>
<evidence type="ECO:0000313" key="2">
    <source>
        <dbReference type="EMBL" id="TYO97142.1"/>
    </source>
</evidence>
<accession>A0A5D3WJZ2</accession>
<comment type="caution">
    <text evidence="2">The sequence shown here is derived from an EMBL/GenBank/DDBJ whole genome shotgun (WGS) entry which is preliminary data.</text>
</comment>
<protein>
    <submittedName>
        <fullName evidence="2">Uncharacterized protein</fullName>
    </submittedName>
</protein>
<evidence type="ECO:0000313" key="3">
    <source>
        <dbReference type="Proteomes" id="UP000324159"/>
    </source>
</evidence>
<dbReference type="Gene3D" id="1.10.1130.20">
    <property type="match status" value="1"/>
</dbReference>
<evidence type="ECO:0000256" key="1">
    <source>
        <dbReference type="SAM" id="Phobius"/>
    </source>
</evidence>
<dbReference type="AlphaFoldDB" id="A0A5D3WJZ2"/>
<reference evidence="2 3" key="1">
    <citation type="submission" date="2019-07" db="EMBL/GenBank/DDBJ databases">
        <title>Genomic Encyclopedia of Type Strains, Phase IV (KMG-IV): sequencing the most valuable type-strain genomes for metagenomic binning, comparative biology and taxonomic classification.</title>
        <authorList>
            <person name="Goeker M."/>
        </authorList>
    </citation>
    <scope>NUCLEOTIDE SEQUENCE [LARGE SCALE GENOMIC DNA]</scope>
    <source>
        <strain evidence="2 3">SS015</strain>
    </source>
</reference>
<keyword evidence="1" id="KW-0472">Membrane</keyword>
<keyword evidence="3" id="KW-1185">Reference proteome</keyword>
<dbReference type="SUPFAM" id="SSF48695">
    <property type="entry name" value="Multiheme cytochromes"/>
    <property type="match status" value="1"/>
</dbReference>
<organism evidence="2 3">
    <name type="scientific">Geothermobacter ehrlichii</name>
    <dbReference type="NCBI Taxonomy" id="213224"/>
    <lineage>
        <taxon>Bacteria</taxon>
        <taxon>Pseudomonadati</taxon>
        <taxon>Thermodesulfobacteriota</taxon>
        <taxon>Desulfuromonadia</taxon>
        <taxon>Desulfuromonadales</taxon>
        <taxon>Geothermobacteraceae</taxon>
        <taxon>Geothermobacter</taxon>
    </lineage>
</organism>
<sequence>MAFKKSDGLFIALIVVILTIFILISGEEKTSRVPNDEIHARFYPIIREQGKKAGEKFCGECHNEKQIPFPKDHPPKFRCLFCHKLKGN</sequence>
<feature type="transmembrane region" description="Helical" evidence="1">
    <location>
        <begin position="6"/>
        <end position="24"/>
    </location>
</feature>